<feature type="region of interest" description="Disordered" evidence="1">
    <location>
        <begin position="42"/>
        <end position="66"/>
    </location>
</feature>
<reference evidence="2 3" key="1">
    <citation type="submission" date="2024-01" db="EMBL/GenBank/DDBJ databases">
        <title>Genome assemblies of Stephania.</title>
        <authorList>
            <person name="Yang L."/>
        </authorList>
    </citation>
    <scope>NUCLEOTIDE SEQUENCE [LARGE SCALE GENOMIC DNA]</scope>
    <source>
        <strain evidence="2">YNDBR</strain>
        <tissue evidence="2">Leaf</tissue>
    </source>
</reference>
<accession>A0AAP0END8</accession>
<dbReference type="AlphaFoldDB" id="A0AAP0END8"/>
<dbReference type="EMBL" id="JBBNAF010000012">
    <property type="protein sequence ID" value="KAK9091989.1"/>
    <property type="molecule type" value="Genomic_DNA"/>
</dbReference>
<evidence type="ECO:0000313" key="3">
    <source>
        <dbReference type="Proteomes" id="UP001420932"/>
    </source>
</evidence>
<gene>
    <name evidence="2" type="ORF">Syun_026900</name>
</gene>
<comment type="caution">
    <text evidence="2">The sequence shown here is derived from an EMBL/GenBank/DDBJ whole genome shotgun (WGS) entry which is preliminary data.</text>
</comment>
<proteinExistence type="predicted"/>
<sequence>MAGIDLNLHVAPQQPIDREASISLRFLHVLDLLVLLTSISISSSSSSSSSSSLKNSPSFLSFTSSSPTLNTISAISVISFSPIFSIKQTKFKNDTRLNLTDLAFALMGPASGSAYR</sequence>
<evidence type="ECO:0000256" key="1">
    <source>
        <dbReference type="SAM" id="MobiDB-lite"/>
    </source>
</evidence>
<protein>
    <submittedName>
        <fullName evidence="2">Uncharacterized protein</fullName>
    </submittedName>
</protein>
<organism evidence="2 3">
    <name type="scientific">Stephania yunnanensis</name>
    <dbReference type="NCBI Taxonomy" id="152371"/>
    <lineage>
        <taxon>Eukaryota</taxon>
        <taxon>Viridiplantae</taxon>
        <taxon>Streptophyta</taxon>
        <taxon>Embryophyta</taxon>
        <taxon>Tracheophyta</taxon>
        <taxon>Spermatophyta</taxon>
        <taxon>Magnoliopsida</taxon>
        <taxon>Ranunculales</taxon>
        <taxon>Menispermaceae</taxon>
        <taxon>Menispermoideae</taxon>
        <taxon>Cissampelideae</taxon>
        <taxon>Stephania</taxon>
    </lineage>
</organism>
<dbReference type="Proteomes" id="UP001420932">
    <property type="component" value="Unassembled WGS sequence"/>
</dbReference>
<evidence type="ECO:0000313" key="2">
    <source>
        <dbReference type="EMBL" id="KAK9091989.1"/>
    </source>
</evidence>
<name>A0AAP0END8_9MAGN</name>
<keyword evidence="3" id="KW-1185">Reference proteome</keyword>